<evidence type="ECO:0000313" key="12">
    <source>
        <dbReference type="Proteomes" id="UP000241890"/>
    </source>
</evidence>
<feature type="domain" description="Anthranilate synthase component I N-terminal" evidence="10">
    <location>
        <begin position="169"/>
        <end position="261"/>
    </location>
</feature>
<evidence type="ECO:0000256" key="3">
    <source>
        <dbReference type="ARBA" id="ARBA00022909"/>
    </source>
</evidence>
<evidence type="ECO:0000259" key="8">
    <source>
        <dbReference type="Pfam" id="PF00117"/>
    </source>
</evidence>
<dbReference type="NCBIfam" id="NF010081">
    <property type="entry name" value="PRK13566.1"/>
    <property type="match status" value="1"/>
</dbReference>
<evidence type="ECO:0000256" key="5">
    <source>
        <dbReference type="ARBA" id="ARBA00031329"/>
    </source>
</evidence>
<dbReference type="PROSITE" id="PS51273">
    <property type="entry name" value="GATASE_TYPE_1"/>
    <property type="match status" value="1"/>
</dbReference>
<dbReference type="InterPro" id="IPR005801">
    <property type="entry name" value="ADC_synthase"/>
</dbReference>
<comment type="pathway">
    <text evidence="2">Cofactor biosynthesis; tetrahydrofolate biosynthesis; 4-aminobenzoate from chorismate: step 1/2.</text>
</comment>
<evidence type="ECO:0000256" key="1">
    <source>
        <dbReference type="ARBA" id="ARBA00001000"/>
    </source>
</evidence>
<evidence type="ECO:0000259" key="9">
    <source>
        <dbReference type="Pfam" id="PF00425"/>
    </source>
</evidence>
<dbReference type="GO" id="GO:0046656">
    <property type="term" value="P:folic acid biosynthetic process"/>
    <property type="evidence" value="ECO:0007669"/>
    <property type="project" value="UniProtKB-KW"/>
</dbReference>
<dbReference type="InterPro" id="IPR017926">
    <property type="entry name" value="GATASE"/>
</dbReference>
<evidence type="ECO:0000256" key="2">
    <source>
        <dbReference type="ARBA" id="ARBA00005009"/>
    </source>
</evidence>
<keyword evidence="12" id="KW-1185">Reference proteome</keyword>
<proteinExistence type="predicted"/>
<keyword evidence="4" id="KW-0315">Glutamine amidotransferase</keyword>
<dbReference type="GO" id="GO:0004049">
    <property type="term" value="F:anthranilate synthase activity"/>
    <property type="evidence" value="ECO:0007669"/>
    <property type="project" value="InterPro"/>
</dbReference>
<sequence>MAAAQEGEPERKRLRADEDGGANGEQPQPQPQQQQQQQQQQGEPALDELSTGRPRYRPDDRTFMTQGAVKVIRKVHDTSATVEEDVEALVEALDSHRGCIFESAYEYPGRYARWTMGFQDPPVALEGWGRKFALTALNARGKVLLIALSQAMRACEAVDADSLEVSAESIKGRVKELENARFPEEERSKQNSIFSVVRSIIAKWRTETEVDPQLGLYGAFGYDLTFQFEPIELKQDRDPSQRDLALYLPDSILVHDKQTAKSWRLEYDFEVTTEDGSTESTVGLEREGEEAPFVPQEGGEPSRDHEPGEYAKSVEKAREEFKVGNLFEAVISQTFRQPSKAKPSEILRMLRVKNPSPYLFQINLGSNEYLVGASPEMFVRVEKTLEGMRVETCPISGTIQRGADALEDAEQIRQILSDKKEESELTMCTDVDRNDKSRICRQGSVQVIGRRQIEKYSKLIHTVDHVEGYLRDGSNGDASFDALDAFLVHTWAVTVTGAPKTWAIQFLERIEHSPRCWYGGAVGFVGFDGSLNTGMTLRTIRLKDGVSEVRAGATLLYDSVPASEEKETELKASAFVEAVQGAKAFANAAKNGSATQSRLRASAGNVGAGKHVVLIDHQDSFVHTLANYVRQIGAKVTTVRFGITEEELKALAPDMVLMSPGPGKPSDFKCAETLAMLQKLRIPVFGVCLGLQSMVEAGGGTLAVLDYPMHGKPSQVKQTGAGRWNIFDGVSKEFTVARYHSLYANRESVTKDTKFAITAELEDGTVMAVEHTELPMAAVQFHPESILTRPSDGLCMLRNAIEKLKYSD</sequence>
<gene>
    <name evidence="11" type="ORF">FCC1311_085192</name>
</gene>
<dbReference type="InterPro" id="IPR006805">
    <property type="entry name" value="Anth_synth_I_N"/>
</dbReference>
<evidence type="ECO:0000256" key="7">
    <source>
        <dbReference type="SAM" id="MobiDB-lite"/>
    </source>
</evidence>
<evidence type="ECO:0000313" key="11">
    <source>
        <dbReference type="EMBL" id="GBG32294.1"/>
    </source>
</evidence>
<dbReference type="PRINTS" id="PR00096">
    <property type="entry name" value="GATASE"/>
</dbReference>
<dbReference type="Gene3D" id="3.60.120.10">
    <property type="entry name" value="Anthranilate synthase"/>
    <property type="match status" value="1"/>
</dbReference>
<dbReference type="InterPro" id="IPR006221">
    <property type="entry name" value="TrpG/PapA_dom"/>
</dbReference>
<dbReference type="Pfam" id="PF04715">
    <property type="entry name" value="Anth_synt_I_N"/>
    <property type="match status" value="1"/>
</dbReference>
<keyword evidence="3" id="KW-0289">Folate biosynthesis</keyword>
<dbReference type="PRINTS" id="PR00097">
    <property type="entry name" value="ANTSNTHASEII"/>
</dbReference>
<comment type="caution">
    <text evidence="11">The sequence shown here is derived from an EMBL/GenBank/DDBJ whole genome shotgun (WGS) entry which is preliminary data.</text>
</comment>
<dbReference type="PRINTS" id="PR00099">
    <property type="entry name" value="CPSGATASE"/>
</dbReference>
<dbReference type="CDD" id="cd01743">
    <property type="entry name" value="GATase1_Anthranilate_Synthase"/>
    <property type="match status" value="1"/>
</dbReference>
<dbReference type="GO" id="GO:0000162">
    <property type="term" value="P:L-tryptophan biosynthetic process"/>
    <property type="evidence" value="ECO:0007669"/>
    <property type="project" value="InterPro"/>
</dbReference>
<dbReference type="InterPro" id="IPR029062">
    <property type="entry name" value="Class_I_gatase-like"/>
</dbReference>
<dbReference type="AlphaFoldDB" id="A0A2R5GWI0"/>
<feature type="domain" description="Chorismate-utilising enzyme C-terminal" evidence="9">
    <location>
        <begin position="309"/>
        <end position="571"/>
    </location>
</feature>
<dbReference type="SUPFAM" id="SSF52317">
    <property type="entry name" value="Class I glutamine amidotransferase-like"/>
    <property type="match status" value="1"/>
</dbReference>
<feature type="compositionally biased region" description="Basic and acidic residues" evidence="7">
    <location>
        <begin position="300"/>
        <end position="309"/>
    </location>
</feature>
<feature type="domain" description="Glutamine amidotransferase" evidence="8">
    <location>
        <begin position="613"/>
        <end position="789"/>
    </location>
</feature>
<dbReference type="InterPro" id="IPR019999">
    <property type="entry name" value="Anth_synth_I-like"/>
</dbReference>
<protein>
    <recommendedName>
        <fullName evidence="6">p-aminobenzoic acid synthase</fullName>
    </recommendedName>
    <alternativeName>
        <fullName evidence="5">Para-aminobenzoate synthase</fullName>
    </alternativeName>
</protein>
<dbReference type="SUPFAM" id="SSF56322">
    <property type="entry name" value="ADC synthase"/>
    <property type="match status" value="1"/>
</dbReference>
<evidence type="ECO:0000259" key="10">
    <source>
        <dbReference type="Pfam" id="PF04715"/>
    </source>
</evidence>
<feature type="region of interest" description="Disordered" evidence="7">
    <location>
        <begin position="1"/>
        <end position="61"/>
    </location>
</feature>
<reference evidence="11 12" key="1">
    <citation type="submission" date="2017-12" db="EMBL/GenBank/DDBJ databases">
        <title>Sequencing, de novo assembly and annotation of complete genome of a new Thraustochytrid species, strain FCC1311.</title>
        <authorList>
            <person name="Sedici K."/>
            <person name="Godart F."/>
            <person name="Aiese Cigliano R."/>
            <person name="Sanseverino W."/>
            <person name="Barakat M."/>
            <person name="Ortet P."/>
            <person name="Marechal E."/>
            <person name="Cagnac O."/>
            <person name="Amato A."/>
        </authorList>
    </citation>
    <scope>NUCLEOTIDE SEQUENCE [LARGE SCALE GENOMIC DNA]</scope>
</reference>
<dbReference type="OrthoDB" id="524799at2759"/>
<dbReference type="InParanoid" id="A0A2R5GWI0"/>
<dbReference type="NCBIfam" id="TIGR00566">
    <property type="entry name" value="trpG_papA"/>
    <property type="match status" value="1"/>
</dbReference>
<organism evidence="11 12">
    <name type="scientific">Hondaea fermentalgiana</name>
    <dbReference type="NCBI Taxonomy" id="2315210"/>
    <lineage>
        <taxon>Eukaryota</taxon>
        <taxon>Sar</taxon>
        <taxon>Stramenopiles</taxon>
        <taxon>Bigyra</taxon>
        <taxon>Labyrinthulomycetes</taxon>
        <taxon>Thraustochytrida</taxon>
        <taxon>Thraustochytriidae</taxon>
        <taxon>Hondaea</taxon>
    </lineage>
</organism>
<dbReference type="PANTHER" id="PTHR11236">
    <property type="entry name" value="AMINOBENZOATE/ANTHRANILATE SYNTHASE"/>
    <property type="match status" value="1"/>
</dbReference>
<evidence type="ECO:0000256" key="6">
    <source>
        <dbReference type="ARBA" id="ARBA00031904"/>
    </source>
</evidence>
<dbReference type="GO" id="GO:0046654">
    <property type="term" value="P:tetrahydrofolate biosynthetic process"/>
    <property type="evidence" value="ECO:0007669"/>
    <property type="project" value="UniProtKB-UniPathway"/>
</dbReference>
<dbReference type="Proteomes" id="UP000241890">
    <property type="component" value="Unassembled WGS sequence"/>
</dbReference>
<dbReference type="EMBL" id="BEYU01000120">
    <property type="protein sequence ID" value="GBG32294.1"/>
    <property type="molecule type" value="Genomic_DNA"/>
</dbReference>
<dbReference type="Pfam" id="PF00425">
    <property type="entry name" value="Chorismate_bind"/>
    <property type="match status" value="1"/>
</dbReference>
<dbReference type="Gene3D" id="3.40.50.880">
    <property type="match status" value="1"/>
</dbReference>
<accession>A0A2R5GWI0</accession>
<dbReference type="NCBIfam" id="TIGR01815">
    <property type="entry name" value="TrpE-clade3"/>
    <property type="match status" value="1"/>
</dbReference>
<dbReference type="PANTHER" id="PTHR11236:SF9">
    <property type="entry name" value="ANTHRANILATE SYNTHASE COMPONENT 1"/>
    <property type="match status" value="1"/>
</dbReference>
<dbReference type="GO" id="GO:0046820">
    <property type="term" value="F:4-amino-4-deoxychorismate synthase activity"/>
    <property type="evidence" value="ECO:0007669"/>
    <property type="project" value="UniProtKB-EC"/>
</dbReference>
<comment type="catalytic activity">
    <reaction evidence="1">
        <text>chorismate + L-glutamine = 4-amino-4-deoxychorismate + L-glutamate</text>
        <dbReference type="Rhea" id="RHEA:11672"/>
        <dbReference type="ChEBI" id="CHEBI:29748"/>
        <dbReference type="ChEBI" id="CHEBI:29985"/>
        <dbReference type="ChEBI" id="CHEBI:58359"/>
        <dbReference type="ChEBI" id="CHEBI:58406"/>
        <dbReference type="EC" id="2.6.1.85"/>
    </reaction>
</comment>
<feature type="region of interest" description="Disordered" evidence="7">
    <location>
        <begin position="274"/>
        <end position="309"/>
    </location>
</feature>
<dbReference type="InterPro" id="IPR015890">
    <property type="entry name" value="Chorismate_C"/>
</dbReference>
<dbReference type="InterPro" id="IPR010112">
    <property type="entry name" value="TrpE-G_bact"/>
</dbReference>
<feature type="compositionally biased region" description="Low complexity" evidence="7">
    <location>
        <begin position="31"/>
        <end position="41"/>
    </location>
</feature>
<dbReference type="Pfam" id="PF00117">
    <property type="entry name" value="GATase"/>
    <property type="match status" value="1"/>
</dbReference>
<feature type="compositionally biased region" description="Basic and acidic residues" evidence="7">
    <location>
        <begin position="8"/>
        <end position="18"/>
    </location>
</feature>
<evidence type="ECO:0000256" key="4">
    <source>
        <dbReference type="ARBA" id="ARBA00022962"/>
    </source>
</evidence>
<dbReference type="UniPathway" id="UPA00077">
    <property type="reaction ID" value="UER00149"/>
</dbReference>
<name>A0A2R5GWI0_9STRA</name>